<dbReference type="Gene3D" id="1.10.260.40">
    <property type="entry name" value="lambda repressor-like DNA-binding domains"/>
    <property type="match status" value="1"/>
</dbReference>
<evidence type="ECO:0000313" key="6">
    <source>
        <dbReference type="EMBL" id="KRL25919.1"/>
    </source>
</evidence>
<dbReference type="InterPro" id="IPR000843">
    <property type="entry name" value="HTH_LacI"/>
</dbReference>
<dbReference type="RefSeq" id="WP_056968184.1">
    <property type="nucleotide sequence ID" value="NZ_AZEQ01000008.1"/>
</dbReference>
<dbReference type="CDD" id="cd01392">
    <property type="entry name" value="HTH_LacI"/>
    <property type="match status" value="1"/>
</dbReference>
<dbReference type="SUPFAM" id="SSF47413">
    <property type="entry name" value="lambda repressor-like DNA-binding domains"/>
    <property type="match status" value="1"/>
</dbReference>
<dbReference type="GO" id="GO:0003700">
    <property type="term" value="F:DNA-binding transcription factor activity"/>
    <property type="evidence" value="ECO:0007669"/>
    <property type="project" value="TreeGrafter"/>
</dbReference>
<keyword evidence="1" id="KW-0805">Transcription regulation</keyword>
<dbReference type="Pfam" id="PF00532">
    <property type="entry name" value="Peripla_BP_1"/>
    <property type="match status" value="1"/>
</dbReference>
<accession>A0A0R1P0Z2</accession>
<organism evidence="6 7">
    <name type="scientific">Limosilactobacillus mucosae DSM 13345</name>
    <dbReference type="NCBI Taxonomy" id="1423771"/>
    <lineage>
        <taxon>Bacteria</taxon>
        <taxon>Bacillati</taxon>
        <taxon>Bacillota</taxon>
        <taxon>Bacilli</taxon>
        <taxon>Lactobacillales</taxon>
        <taxon>Lactobacillaceae</taxon>
        <taxon>Limosilactobacillus</taxon>
    </lineage>
</organism>
<keyword evidence="3" id="KW-0804">Transcription</keyword>
<evidence type="ECO:0000256" key="1">
    <source>
        <dbReference type="ARBA" id="ARBA00023015"/>
    </source>
</evidence>
<feature type="domain" description="HTH cro/C1-type" evidence="5">
    <location>
        <begin position="6"/>
        <end position="29"/>
    </location>
</feature>
<reference evidence="6 7" key="1">
    <citation type="journal article" date="2015" name="Genome Announc.">
        <title>Expanding the biotechnology potential of lactobacilli through comparative genomics of 213 strains and associated genera.</title>
        <authorList>
            <person name="Sun Z."/>
            <person name="Harris H.M."/>
            <person name="McCann A."/>
            <person name="Guo C."/>
            <person name="Argimon S."/>
            <person name="Zhang W."/>
            <person name="Yang X."/>
            <person name="Jeffery I.B."/>
            <person name="Cooney J.C."/>
            <person name="Kagawa T.F."/>
            <person name="Liu W."/>
            <person name="Song Y."/>
            <person name="Salvetti E."/>
            <person name="Wrobel A."/>
            <person name="Rasinkangas P."/>
            <person name="Parkhill J."/>
            <person name="Rea M.C."/>
            <person name="O'Sullivan O."/>
            <person name="Ritari J."/>
            <person name="Douillard F.P."/>
            <person name="Paul Ross R."/>
            <person name="Yang R."/>
            <person name="Briner A.E."/>
            <person name="Felis G.E."/>
            <person name="de Vos W.M."/>
            <person name="Barrangou R."/>
            <person name="Klaenhammer T.R."/>
            <person name="Caufield P.W."/>
            <person name="Cui Y."/>
            <person name="Zhang H."/>
            <person name="O'Toole P.W."/>
        </authorList>
    </citation>
    <scope>NUCLEOTIDE SEQUENCE [LARGE SCALE GENOMIC DNA]</scope>
    <source>
        <strain evidence="6 7">DSM 13345</strain>
    </source>
</reference>
<dbReference type="InterPro" id="IPR001761">
    <property type="entry name" value="Peripla_BP/Lac1_sug-bd_dom"/>
</dbReference>
<dbReference type="PROSITE" id="PS50932">
    <property type="entry name" value="HTH_LACI_2"/>
    <property type="match status" value="1"/>
</dbReference>
<evidence type="ECO:0000259" key="5">
    <source>
        <dbReference type="PROSITE" id="PS50943"/>
    </source>
</evidence>
<evidence type="ECO:0000256" key="2">
    <source>
        <dbReference type="ARBA" id="ARBA00023125"/>
    </source>
</evidence>
<protein>
    <submittedName>
        <fullName evidence="6">LacI family transcriptional regulator</fullName>
    </submittedName>
</protein>
<dbReference type="Gene3D" id="3.40.50.2300">
    <property type="match status" value="2"/>
</dbReference>
<name>A0A0R1P0Z2_LIMMU</name>
<keyword evidence="2" id="KW-0238">DNA-binding</keyword>
<sequence length="335" mass="37346">MSQHVTISDVAKAAGVSVTTISRYLNGHYQKMSAQTKERIDATINQLHYVPAASARRLRQTQSHLVGVLVGDIANHFSSLLSKGIYDILQPAGYDVLLMNTNNSQEMEKKALDDLYQQRVDGIIVQPNSRHFDQYQSILRNQTPLVLVDREVDDQPLTVGKVTSANFDASYRLGRQLGKKGYANVITVSSRFAEASGQHPRIKGFQLAASETGLTYHNIEIKGHDDDWLARELTRVMGQLDGRTVVISLMGPTLFTLLKIFKHEKVTFPKDLGLISVDDWSWSQYVGEDGIFLLRQDMELMGNLAAQKLLTQIEGHSLISDTSILPVTVEIHSSI</sequence>
<feature type="domain" description="HTH lacI-type" evidence="4">
    <location>
        <begin position="5"/>
        <end position="60"/>
    </location>
</feature>
<dbReference type="SUPFAM" id="SSF53822">
    <property type="entry name" value="Periplasmic binding protein-like I"/>
    <property type="match status" value="1"/>
</dbReference>
<dbReference type="InterPro" id="IPR001387">
    <property type="entry name" value="Cro/C1-type_HTH"/>
</dbReference>
<dbReference type="PROSITE" id="PS00356">
    <property type="entry name" value="HTH_LACI_1"/>
    <property type="match status" value="1"/>
</dbReference>
<gene>
    <name evidence="6" type="ORF">FC47_GL001956</name>
</gene>
<dbReference type="PANTHER" id="PTHR30146:SF154">
    <property type="entry name" value="TRANSCRIPTION REGULATOR, MEMBER OF GALR FAMILY"/>
    <property type="match status" value="1"/>
</dbReference>
<dbReference type="PATRIC" id="fig|1423771.3.peg.2028"/>
<dbReference type="InterPro" id="IPR010982">
    <property type="entry name" value="Lambda_DNA-bd_dom_sf"/>
</dbReference>
<dbReference type="GO" id="GO:0000976">
    <property type="term" value="F:transcription cis-regulatory region binding"/>
    <property type="evidence" value="ECO:0007669"/>
    <property type="project" value="TreeGrafter"/>
</dbReference>
<dbReference type="PRINTS" id="PR00036">
    <property type="entry name" value="HTHLACI"/>
</dbReference>
<dbReference type="Pfam" id="PF00356">
    <property type="entry name" value="LacI"/>
    <property type="match status" value="1"/>
</dbReference>
<dbReference type="PROSITE" id="PS50943">
    <property type="entry name" value="HTH_CROC1"/>
    <property type="match status" value="1"/>
</dbReference>
<proteinExistence type="predicted"/>
<dbReference type="AlphaFoldDB" id="A0A0R1P0Z2"/>
<dbReference type="PANTHER" id="PTHR30146">
    <property type="entry name" value="LACI-RELATED TRANSCRIPTIONAL REPRESSOR"/>
    <property type="match status" value="1"/>
</dbReference>
<dbReference type="InterPro" id="IPR028082">
    <property type="entry name" value="Peripla_BP_I"/>
</dbReference>
<comment type="caution">
    <text evidence="6">The sequence shown here is derived from an EMBL/GenBank/DDBJ whole genome shotgun (WGS) entry which is preliminary data.</text>
</comment>
<evidence type="ECO:0000259" key="4">
    <source>
        <dbReference type="PROSITE" id="PS50932"/>
    </source>
</evidence>
<evidence type="ECO:0000256" key="3">
    <source>
        <dbReference type="ARBA" id="ARBA00023163"/>
    </source>
</evidence>
<evidence type="ECO:0000313" key="7">
    <source>
        <dbReference type="Proteomes" id="UP000050901"/>
    </source>
</evidence>
<dbReference type="Proteomes" id="UP000050901">
    <property type="component" value="Unassembled WGS sequence"/>
</dbReference>
<dbReference type="EMBL" id="AZEQ01000008">
    <property type="protein sequence ID" value="KRL25919.1"/>
    <property type="molecule type" value="Genomic_DNA"/>
</dbReference>
<dbReference type="SMART" id="SM00354">
    <property type="entry name" value="HTH_LACI"/>
    <property type="match status" value="1"/>
</dbReference>